<dbReference type="OrthoDB" id="31398at2759"/>
<keyword evidence="2" id="KW-1185">Reference proteome</keyword>
<name>A0A0A1U569_ENTIV</name>
<feature type="non-terminal residue" evidence="1">
    <location>
        <position position="128"/>
    </location>
</feature>
<gene>
    <name evidence="1" type="ORF">EIN_390590</name>
</gene>
<dbReference type="VEuPathDB" id="AmoebaDB:EIN_390590"/>
<evidence type="ECO:0000313" key="2">
    <source>
        <dbReference type="Proteomes" id="UP000014680"/>
    </source>
</evidence>
<dbReference type="Proteomes" id="UP000014680">
    <property type="component" value="Unassembled WGS sequence"/>
</dbReference>
<evidence type="ECO:0000313" key="1">
    <source>
        <dbReference type="EMBL" id="ELP89434.1"/>
    </source>
</evidence>
<dbReference type="AlphaFoldDB" id="A0A0A1U569"/>
<dbReference type="KEGG" id="eiv:EIN_390590"/>
<dbReference type="RefSeq" id="XP_004256205.1">
    <property type="nucleotide sequence ID" value="XM_004256157.1"/>
</dbReference>
<dbReference type="GeneID" id="14888480"/>
<proteinExistence type="predicted"/>
<protein>
    <recommendedName>
        <fullName evidence="3">RWD domain-containing protein</fullName>
    </recommendedName>
</protein>
<reference evidence="1 2" key="1">
    <citation type="submission" date="2012-10" db="EMBL/GenBank/DDBJ databases">
        <authorList>
            <person name="Zafar N."/>
            <person name="Inman J."/>
            <person name="Hall N."/>
            <person name="Lorenzi H."/>
            <person name="Caler E."/>
        </authorList>
    </citation>
    <scope>NUCLEOTIDE SEQUENCE [LARGE SCALE GENOMIC DNA]</scope>
    <source>
        <strain evidence="1 2">IP1</strain>
    </source>
</reference>
<accession>A0A0A1U569</accession>
<organism evidence="1 2">
    <name type="scientific">Entamoeba invadens IP1</name>
    <dbReference type="NCBI Taxonomy" id="370355"/>
    <lineage>
        <taxon>Eukaryota</taxon>
        <taxon>Amoebozoa</taxon>
        <taxon>Evosea</taxon>
        <taxon>Archamoebae</taxon>
        <taxon>Mastigamoebida</taxon>
        <taxon>Entamoebidae</taxon>
        <taxon>Entamoeba</taxon>
    </lineage>
</organism>
<feature type="non-terminal residue" evidence="1">
    <location>
        <position position="1"/>
    </location>
</feature>
<sequence length="128" mass="14446">MSLDCEQDEVLSREVETVISIFPGIVRQEADVLRVTIKTELTNPIEVVFVEDEFIQRPYKDKKSAFLTTLSDITLDIPTDPPLQDGELPDFVVHCDWIPPPVASEIIKEMLDEYDTSGGVGFVFSWVS</sequence>
<dbReference type="EMBL" id="KB206629">
    <property type="protein sequence ID" value="ELP89434.1"/>
    <property type="molecule type" value="Genomic_DNA"/>
</dbReference>
<evidence type="ECO:0008006" key="3">
    <source>
        <dbReference type="Google" id="ProtNLM"/>
    </source>
</evidence>